<name>A0A0M2UX31_9BACT</name>
<evidence type="ECO:0000313" key="1">
    <source>
        <dbReference type="EMBL" id="KKO20618.1"/>
    </source>
</evidence>
<dbReference type="AlphaFoldDB" id="A0A0M2UX31"/>
<dbReference type="Proteomes" id="UP000034954">
    <property type="component" value="Unassembled WGS sequence"/>
</dbReference>
<gene>
    <name evidence="1" type="ORF">BROFUL_00654</name>
</gene>
<organism evidence="1 2">
    <name type="scientific">Candidatus Brocadia fulgida</name>
    <dbReference type="NCBI Taxonomy" id="380242"/>
    <lineage>
        <taxon>Bacteria</taxon>
        <taxon>Pseudomonadati</taxon>
        <taxon>Planctomycetota</taxon>
        <taxon>Candidatus Brocadiia</taxon>
        <taxon>Candidatus Brocadiales</taxon>
        <taxon>Candidatus Brocadiaceae</taxon>
        <taxon>Candidatus Brocadia</taxon>
    </lineage>
</organism>
<dbReference type="Gene3D" id="3.90.1570.30">
    <property type="match status" value="1"/>
</dbReference>
<proteinExistence type="predicted"/>
<protein>
    <submittedName>
        <fullName evidence="1">Type I restriction enzyme EcoKI subunit R</fullName>
    </submittedName>
</protein>
<comment type="caution">
    <text evidence="1">The sequence shown here is derived from an EMBL/GenBank/DDBJ whole genome shotgun (WGS) entry which is preliminary data.</text>
</comment>
<dbReference type="EMBL" id="LAQJ01000087">
    <property type="protein sequence ID" value="KKO20618.1"/>
    <property type="molecule type" value="Genomic_DNA"/>
</dbReference>
<evidence type="ECO:0000313" key="2">
    <source>
        <dbReference type="Proteomes" id="UP000034954"/>
    </source>
</evidence>
<accession>A0A0M2UX31</accession>
<sequence>MINQTPEQIARDLIDKQLTACGWLIQKKNQVNLHAGIGVAVREYLTDAGVADYVLFVDEKPVGVIEAKREEEGHRLTIHEIQYMKSNPKDMPRQNSNT</sequence>
<keyword evidence="2" id="KW-1185">Reference proteome</keyword>
<reference evidence="1 2" key="1">
    <citation type="journal article" date="2013" name="BMC Microbiol.">
        <title>Identification of the type II cytochrome c maturation pathway in anammox bacteria by comparative genomics.</title>
        <authorList>
            <person name="Ferousi C."/>
            <person name="Speth D.R."/>
            <person name="Reimann J."/>
            <person name="Op den Camp H.J."/>
            <person name="Allen J.W."/>
            <person name="Keltjens J.T."/>
            <person name="Jetten M.S."/>
        </authorList>
    </citation>
    <scope>NUCLEOTIDE SEQUENCE [LARGE SCALE GENOMIC DNA]</scope>
    <source>
        <strain evidence="1">RU1</strain>
    </source>
</reference>
<dbReference type="PATRIC" id="fig|380242.3.peg.826"/>